<sequence>MPRLGLWALTHRSNPEGSSKKVNTIRTSGITLSTRDFNGTSLDNKGADKTTLELIDSGLLHAAPTHPSRSQREAADMDNTFRCITTSPKNKYGKRKWLPSTEEYYISKKCFKSLMKLRNRTREVAATVGKTPRPSKHFQ</sequence>
<comment type="caution">
    <text evidence="1">The sequence shown here is derived from an EMBL/GenBank/DDBJ whole genome shotgun (WGS) entry which is preliminary data.</text>
</comment>
<gene>
    <name evidence="1" type="ORF">HAX54_036549</name>
</gene>
<name>A0ABS8SGD0_DATST</name>
<dbReference type="Proteomes" id="UP000823775">
    <property type="component" value="Unassembled WGS sequence"/>
</dbReference>
<proteinExistence type="predicted"/>
<keyword evidence="2" id="KW-1185">Reference proteome</keyword>
<evidence type="ECO:0000313" key="2">
    <source>
        <dbReference type="Proteomes" id="UP000823775"/>
    </source>
</evidence>
<reference evidence="1 2" key="1">
    <citation type="journal article" date="2021" name="BMC Genomics">
        <title>Datura genome reveals duplications of psychoactive alkaloid biosynthetic genes and high mutation rate following tissue culture.</title>
        <authorList>
            <person name="Rajewski A."/>
            <person name="Carter-House D."/>
            <person name="Stajich J."/>
            <person name="Litt A."/>
        </authorList>
    </citation>
    <scope>NUCLEOTIDE SEQUENCE [LARGE SCALE GENOMIC DNA]</scope>
    <source>
        <strain evidence="1">AR-01</strain>
    </source>
</reference>
<dbReference type="EMBL" id="JACEIK010000485">
    <property type="protein sequence ID" value="MCD7457912.1"/>
    <property type="molecule type" value="Genomic_DNA"/>
</dbReference>
<organism evidence="1 2">
    <name type="scientific">Datura stramonium</name>
    <name type="common">Jimsonweed</name>
    <name type="synonym">Common thornapple</name>
    <dbReference type="NCBI Taxonomy" id="4076"/>
    <lineage>
        <taxon>Eukaryota</taxon>
        <taxon>Viridiplantae</taxon>
        <taxon>Streptophyta</taxon>
        <taxon>Embryophyta</taxon>
        <taxon>Tracheophyta</taxon>
        <taxon>Spermatophyta</taxon>
        <taxon>Magnoliopsida</taxon>
        <taxon>eudicotyledons</taxon>
        <taxon>Gunneridae</taxon>
        <taxon>Pentapetalae</taxon>
        <taxon>asterids</taxon>
        <taxon>lamiids</taxon>
        <taxon>Solanales</taxon>
        <taxon>Solanaceae</taxon>
        <taxon>Solanoideae</taxon>
        <taxon>Datureae</taxon>
        <taxon>Datura</taxon>
    </lineage>
</organism>
<protein>
    <submittedName>
        <fullName evidence="1">Uncharacterized protein</fullName>
    </submittedName>
</protein>
<evidence type="ECO:0000313" key="1">
    <source>
        <dbReference type="EMBL" id="MCD7457912.1"/>
    </source>
</evidence>
<accession>A0ABS8SGD0</accession>